<evidence type="ECO:0000313" key="1">
    <source>
        <dbReference type="EMBL" id="QDU58831.1"/>
    </source>
</evidence>
<dbReference type="EMBL" id="CP036278">
    <property type="protein sequence ID" value="QDU58831.1"/>
    <property type="molecule type" value="Genomic_DNA"/>
</dbReference>
<dbReference type="RefSeq" id="WP_145251323.1">
    <property type="nucleotide sequence ID" value="NZ_CP036278.1"/>
</dbReference>
<keyword evidence="2" id="KW-1185">Reference proteome</keyword>
<protein>
    <recommendedName>
        <fullName evidence="3">Lipoprotein</fullName>
    </recommendedName>
</protein>
<organism evidence="1 2">
    <name type="scientific">Aeoliella mucimassa</name>
    <dbReference type="NCBI Taxonomy" id="2527972"/>
    <lineage>
        <taxon>Bacteria</taxon>
        <taxon>Pseudomonadati</taxon>
        <taxon>Planctomycetota</taxon>
        <taxon>Planctomycetia</taxon>
        <taxon>Pirellulales</taxon>
        <taxon>Lacipirellulaceae</taxon>
        <taxon>Aeoliella</taxon>
    </lineage>
</organism>
<dbReference type="OrthoDB" id="287786at2"/>
<sequence>MKRFLLGGLLLAILAGCNGTQTDSPEKSQPLSEAAKKYRPVFLVTEQPAGAITVVEAMGKLAPPAEGEAAAPETPAAEPTLMVVEGQIGGMPNPFGEDAGAEFPWYAEMAAFSLVDPATAVEFEGHEHAEGEECLWCTRTAQKMVDTVATVELNDESGEIIAEQADTLLGLEEGTTVVVEGTARMELGRLKIVADHIYVKL</sequence>
<proteinExistence type="predicted"/>
<gene>
    <name evidence="1" type="ORF">Pan181_50710</name>
</gene>
<dbReference type="KEGG" id="amuc:Pan181_50710"/>
<dbReference type="AlphaFoldDB" id="A0A518AVW1"/>
<evidence type="ECO:0008006" key="3">
    <source>
        <dbReference type="Google" id="ProtNLM"/>
    </source>
</evidence>
<evidence type="ECO:0000313" key="2">
    <source>
        <dbReference type="Proteomes" id="UP000315750"/>
    </source>
</evidence>
<dbReference type="Proteomes" id="UP000315750">
    <property type="component" value="Chromosome"/>
</dbReference>
<reference evidence="1 2" key="1">
    <citation type="submission" date="2019-02" db="EMBL/GenBank/DDBJ databases">
        <title>Deep-cultivation of Planctomycetes and their phenomic and genomic characterization uncovers novel biology.</title>
        <authorList>
            <person name="Wiegand S."/>
            <person name="Jogler M."/>
            <person name="Boedeker C."/>
            <person name="Pinto D."/>
            <person name="Vollmers J."/>
            <person name="Rivas-Marin E."/>
            <person name="Kohn T."/>
            <person name="Peeters S.H."/>
            <person name="Heuer A."/>
            <person name="Rast P."/>
            <person name="Oberbeckmann S."/>
            <person name="Bunk B."/>
            <person name="Jeske O."/>
            <person name="Meyerdierks A."/>
            <person name="Storesund J.E."/>
            <person name="Kallscheuer N."/>
            <person name="Luecker S."/>
            <person name="Lage O.M."/>
            <person name="Pohl T."/>
            <person name="Merkel B.J."/>
            <person name="Hornburger P."/>
            <person name="Mueller R.-W."/>
            <person name="Bruemmer F."/>
            <person name="Labrenz M."/>
            <person name="Spormann A.M."/>
            <person name="Op den Camp H."/>
            <person name="Overmann J."/>
            <person name="Amann R."/>
            <person name="Jetten M.S.M."/>
            <person name="Mascher T."/>
            <person name="Medema M.H."/>
            <person name="Devos D.P."/>
            <person name="Kaster A.-K."/>
            <person name="Ovreas L."/>
            <person name="Rohde M."/>
            <person name="Galperin M.Y."/>
            <person name="Jogler C."/>
        </authorList>
    </citation>
    <scope>NUCLEOTIDE SEQUENCE [LARGE SCALE GENOMIC DNA]</scope>
    <source>
        <strain evidence="1 2">Pan181</strain>
    </source>
</reference>
<accession>A0A518AVW1</accession>
<dbReference type="PROSITE" id="PS51257">
    <property type="entry name" value="PROKAR_LIPOPROTEIN"/>
    <property type="match status" value="1"/>
</dbReference>
<name>A0A518AVW1_9BACT</name>